<evidence type="ECO:0000313" key="2">
    <source>
        <dbReference type="EMBL" id="KAK8725179.1"/>
    </source>
</evidence>
<evidence type="ECO:0000313" key="3">
    <source>
        <dbReference type="Proteomes" id="UP001445076"/>
    </source>
</evidence>
<keyword evidence="1" id="KW-1133">Transmembrane helix</keyword>
<dbReference type="Proteomes" id="UP001445076">
    <property type="component" value="Unassembled WGS sequence"/>
</dbReference>
<feature type="transmembrane region" description="Helical" evidence="1">
    <location>
        <begin position="49"/>
        <end position="74"/>
    </location>
</feature>
<proteinExistence type="predicted"/>
<name>A0AAW0WD02_CHEQU</name>
<dbReference type="EMBL" id="JARKIK010000083">
    <property type="protein sequence ID" value="KAK8725179.1"/>
    <property type="molecule type" value="Genomic_DNA"/>
</dbReference>
<keyword evidence="1" id="KW-0472">Membrane</keyword>
<dbReference type="AlphaFoldDB" id="A0AAW0WD02"/>
<protein>
    <submittedName>
        <fullName evidence="2">Uncharacterized protein</fullName>
    </submittedName>
</protein>
<sequence length="193" mass="21013">MIDRTLLLFLVWVALVLVLLSLCYSIYFIVSYCALSQAGSYLECTGDSWPYFSSLAVLTATGIVVLILAVAVSYNSRAGNSGMLHTNHYANSYVGQPGVEYPLPPPPPPAYMEHPPLPPGFVEYRPPPADVLEVDRVDAERRMSKIIIPRAHVNPPASSAHPTVPPINPTVPPINPTVPLINPAASPDNQRKY</sequence>
<accession>A0AAW0WD02</accession>
<keyword evidence="1" id="KW-0812">Transmembrane</keyword>
<reference evidence="2 3" key="1">
    <citation type="journal article" date="2024" name="BMC Genomics">
        <title>Genome assembly of redclaw crayfish (Cherax quadricarinatus) provides insights into its immune adaptation and hypoxia tolerance.</title>
        <authorList>
            <person name="Liu Z."/>
            <person name="Zheng J."/>
            <person name="Li H."/>
            <person name="Fang K."/>
            <person name="Wang S."/>
            <person name="He J."/>
            <person name="Zhou D."/>
            <person name="Weng S."/>
            <person name="Chi M."/>
            <person name="Gu Z."/>
            <person name="He J."/>
            <person name="Li F."/>
            <person name="Wang M."/>
        </authorList>
    </citation>
    <scope>NUCLEOTIDE SEQUENCE [LARGE SCALE GENOMIC DNA]</scope>
    <source>
        <strain evidence="2">ZL_2023a</strain>
    </source>
</reference>
<organism evidence="2 3">
    <name type="scientific">Cherax quadricarinatus</name>
    <name type="common">Australian red claw crayfish</name>
    <dbReference type="NCBI Taxonomy" id="27406"/>
    <lineage>
        <taxon>Eukaryota</taxon>
        <taxon>Metazoa</taxon>
        <taxon>Ecdysozoa</taxon>
        <taxon>Arthropoda</taxon>
        <taxon>Crustacea</taxon>
        <taxon>Multicrustacea</taxon>
        <taxon>Malacostraca</taxon>
        <taxon>Eumalacostraca</taxon>
        <taxon>Eucarida</taxon>
        <taxon>Decapoda</taxon>
        <taxon>Pleocyemata</taxon>
        <taxon>Astacidea</taxon>
        <taxon>Parastacoidea</taxon>
        <taxon>Parastacidae</taxon>
        <taxon>Cherax</taxon>
    </lineage>
</organism>
<keyword evidence="3" id="KW-1185">Reference proteome</keyword>
<comment type="caution">
    <text evidence="2">The sequence shown here is derived from an EMBL/GenBank/DDBJ whole genome shotgun (WGS) entry which is preliminary data.</text>
</comment>
<gene>
    <name evidence="2" type="ORF">OTU49_010739</name>
</gene>
<evidence type="ECO:0000256" key="1">
    <source>
        <dbReference type="SAM" id="Phobius"/>
    </source>
</evidence>